<dbReference type="InterPro" id="IPR052038">
    <property type="entry name" value="Type-VII_TA_antitoxin"/>
</dbReference>
<dbReference type="PANTHER" id="PTHR33571">
    <property type="entry name" value="SSL8005 PROTEIN"/>
    <property type="match status" value="1"/>
</dbReference>
<evidence type="ECO:0000313" key="15">
    <source>
        <dbReference type="Proteomes" id="UP000070257"/>
    </source>
</evidence>
<comment type="caution">
    <text evidence="14">The sequence shown here is derived from an EMBL/GenBank/DDBJ whole genome shotgun (WGS) entry which is preliminary data.</text>
</comment>
<sequence>MEEAEPDSREELFAKAASFLAKRGAVKVAVFGSRIKGEAGPGSDLDILVKFPESVQMSLLDRSKLQAELSEVLGVNVDILEEEELRSYIADEVKEEAKVVYERR</sequence>
<dbReference type="Pfam" id="PF01909">
    <property type="entry name" value="NTP_transf_2"/>
    <property type="match status" value="1"/>
</dbReference>
<comment type="catalytic activity">
    <reaction evidence="11">
        <text>O-(5'-adenylyl)-L-tyrosyl-[protein] + ATP = O-[5'-(adenylyl-(5'-&gt;3')-adenylyl)]-L-tyrosyl-[protein] + diphosphate</text>
        <dbReference type="Rhea" id="RHEA:66528"/>
        <dbReference type="Rhea" id="RHEA-COMP:13846"/>
        <dbReference type="Rhea" id="RHEA-COMP:17046"/>
        <dbReference type="ChEBI" id="CHEBI:30616"/>
        <dbReference type="ChEBI" id="CHEBI:33019"/>
        <dbReference type="ChEBI" id="CHEBI:83624"/>
        <dbReference type="ChEBI" id="CHEBI:167160"/>
    </reaction>
</comment>
<keyword evidence="15" id="KW-1185">Reference proteome</keyword>
<dbReference type="Gene3D" id="3.30.460.10">
    <property type="entry name" value="Beta Polymerase, domain 2"/>
    <property type="match status" value="1"/>
</dbReference>
<dbReference type="PANTHER" id="PTHR33571:SF14">
    <property type="entry name" value="PROTEIN ADENYLYLTRANSFERASE MJ0435-RELATED"/>
    <property type="match status" value="1"/>
</dbReference>
<keyword evidence="2" id="KW-1277">Toxin-antitoxin system</keyword>
<gene>
    <name evidence="14" type="ORF">AKJ39_04695</name>
</gene>
<accession>A0A656YXH9</accession>
<dbReference type="InterPro" id="IPR043519">
    <property type="entry name" value="NT_sf"/>
</dbReference>
<dbReference type="GO" id="GO:0005524">
    <property type="term" value="F:ATP binding"/>
    <property type="evidence" value="ECO:0007669"/>
    <property type="project" value="UniProtKB-KW"/>
</dbReference>
<evidence type="ECO:0000256" key="4">
    <source>
        <dbReference type="ARBA" id="ARBA00022695"/>
    </source>
</evidence>
<comment type="catalytic activity">
    <reaction evidence="12">
        <text>L-tyrosyl-[protein] + ATP = O-(5'-adenylyl)-L-tyrosyl-[protein] + diphosphate</text>
        <dbReference type="Rhea" id="RHEA:54288"/>
        <dbReference type="Rhea" id="RHEA-COMP:10136"/>
        <dbReference type="Rhea" id="RHEA-COMP:13846"/>
        <dbReference type="ChEBI" id="CHEBI:30616"/>
        <dbReference type="ChEBI" id="CHEBI:33019"/>
        <dbReference type="ChEBI" id="CHEBI:46858"/>
        <dbReference type="ChEBI" id="CHEBI:83624"/>
        <dbReference type="EC" id="2.7.7.108"/>
    </reaction>
</comment>
<comment type="cofactor">
    <cofactor evidence="1">
        <name>Mg(2+)</name>
        <dbReference type="ChEBI" id="CHEBI:18420"/>
    </cofactor>
</comment>
<keyword evidence="8" id="KW-0460">Magnesium</keyword>
<keyword evidence="5" id="KW-0479">Metal-binding</keyword>
<evidence type="ECO:0000313" key="14">
    <source>
        <dbReference type="EMBL" id="KXA96383.1"/>
    </source>
</evidence>
<dbReference type="InterPro" id="IPR002934">
    <property type="entry name" value="Polymerase_NTP_transf_dom"/>
</dbReference>
<evidence type="ECO:0000259" key="13">
    <source>
        <dbReference type="Pfam" id="PF01909"/>
    </source>
</evidence>
<evidence type="ECO:0000256" key="5">
    <source>
        <dbReference type="ARBA" id="ARBA00022723"/>
    </source>
</evidence>
<reference evidence="14 15" key="1">
    <citation type="journal article" date="2016" name="Sci. Rep.">
        <title>Metabolic traits of an uncultured archaeal lineage -MSBL1- from brine pools of the Red Sea.</title>
        <authorList>
            <person name="Mwirichia R."/>
            <person name="Alam I."/>
            <person name="Rashid M."/>
            <person name="Vinu M."/>
            <person name="Ba-Alawi W."/>
            <person name="Anthony Kamau A."/>
            <person name="Kamanda Ngugi D."/>
            <person name="Goker M."/>
            <person name="Klenk H.P."/>
            <person name="Bajic V."/>
            <person name="Stingl U."/>
        </authorList>
    </citation>
    <scope>NUCLEOTIDE SEQUENCE [LARGE SCALE GENOMIC DNA]</scope>
    <source>
        <strain evidence="14">SCGC-AAA259J03</strain>
    </source>
</reference>
<evidence type="ECO:0000256" key="7">
    <source>
        <dbReference type="ARBA" id="ARBA00022840"/>
    </source>
</evidence>
<evidence type="ECO:0000256" key="9">
    <source>
        <dbReference type="ARBA" id="ARBA00034531"/>
    </source>
</evidence>
<organism evidence="14 15">
    <name type="scientific">candidate division MSBL1 archaeon SCGC-AAA259J03</name>
    <dbReference type="NCBI Taxonomy" id="1698269"/>
    <lineage>
        <taxon>Archaea</taxon>
        <taxon>Methanobacteriati</taxon>
        <taxon>Methanobacteriota</taxon>
        <taxon>candidate division MSBL1</taxon>
    </lineage>
</organism>
<evidence type="ECO:0000256" key="2">
    <source>
        <dbReference type="ARBA" id="ARBA00022649"/>
    </source>
</evidence>
<dbReference type="Proteomes" id="UP000070257">
    <property type="component" value="Unassembled WGS sequence"/>
</dbReference>
<evidence type="ECO:0000256" key="10">
    <source>
        <dbReference type="ARBA" id="ARBA00038276"/>
    </source>
</evidence>
<dbReference type="GO" id="GO:0046872">
    <property type="term" value="F:metal ion binding"/>
    <property type="evidence" value="ECO:0007669"/>
    <property type="project" value="UniProtKB-KW"/>
</dbReference>
<evidence type="ECO:0000256" key="8">
    <source>
        <dbReference type="ARBA" id="ARBA00022842"/>
    </source>
</evidence>
<keyword evidence="4" id="KW-0548">Nucleotidyltransferase</keyword>
<feature type="domain" description="Polymerase nucleotidyl transferase" evidence="13">
    <location>
        <begin position="16"/>
        <end position="99"/>
    </location>
</feature>
<evidence type="ECO:0000256" key="3">
    <source>
        <dbReference type="ARBA" id="ARBA00022679"/>
    </source>
</evidence>
<dbReference type="AlphaFoldDB" id="A0A656YXH9"/>
<name>A0A656YXH9_9EURY</name>
<dbReference type="CDD" id="cd05403">
    <property type="entry name" value="NT_KNTase_like"/>
    <property type="match status" value="1"/>
</dbReference>
<evidence type="ECO:0000256" key="6">
    <source>
        <dbReference type="ARBA" id="ARBA00022741"/>
    </source>
</evidence>
<keyword evidence="7" id="KW-0067">ATP-binding</keyword>
<keyword evidence="3" id="KW-0808">Transferase</keyword>
<evidence type="ECO:0000256" key="12">
    <source>
        <dbReference type="ARBA" id="ARBA00048696"/>
    </source>
</evidence>
<evidence type="ECO:0000256" key="1">
    <source>
        <dbReference type="ARBA" id="ARBA00001946"/>
    </source>
</evidence>
<dbReference type="GO" id="GO:0070733">
    <property type="term" value="F:AMPylase activity"/>
    <property type="evidence" value="ECO:0007669"/>
    <property type="project" value="UniProtKB-EC"/>
</dbReference>
<keyword evidence="6" id="KW-0547">Nucleotide-binding</keyword>
<evidence type="ECO:0000256" key="11">
    <source>
        <dbReference type="ARBA" id="ARBA00047518"/>
    </source>
</evidence>
<proteinExistence type="inferred from homology"/>
<dbReference type="SUPFAM" id="SSF81301">
    <property type="entry name" value="Nucleotidyltransferase"/>
    <property type="match status" value="1"/>
</dbReference>
<protein>
    <recommendedName>
        <fullName evidence="9">protein adenylyltransferase</fullName>
        <ecNumber evidence="9">2.7.7.108</ecNumber>
    </recommendedName>
</protein>
<dbReference type="EMBL" id="LHXT01000107">
    <property type="protein sequence ID" value="KXA96383.1"/>
    <property type="molecule type" value="Genomic_DNA"/>
</dbReference>
<dbReference type="EC" id="2.7.7.108" evidence="9"/>
<comment type="similarity">
    <text evidence="10">Belongs to the MntA antitoxin family.</text>
</comment>